<dbReference type="PANTHER" id="PTHR42723">
    <property type="entry name" value="CHLOROPHYLL SYNTHASE"/>
    <property type="match status" value="1"/>
</dbReference>
<evidence type="ECO:0000256" key="2">
    <source>
        <dbReference type="ARBA" id="ARBA00022692"/>
    </source>
</evidence>
<dbReference type="PANTHER" id="PTHR42723:SF1">
    <property type="entry name" value="CHLOROPHYLL SYNTHASE, CHLOROPLASTIC"/>
    <property type="match status" value="1"/>
</dbReference>
<name>A0A7C1BCZ2_UNCW3</name>
<feature type="transmembrane region" description="Helical" evidence="5">
    <location>
        <begin position="227"/>
        <end position="259"/>
    </location>
</feature>
<feature type="transmembrane region" description="Helical" evidence="5">
    <location>
        <begin position="55"/>
        <end position="78"/>
    </location>
</feature>
<keyword evidence="3 5" id="KW-1133">Transmembrane helix</keyword>
<feature type="transmembrane region" description="Helical" evidence="5">
    <location>
        <begin position="99"/>
        <end position="119"/>
    </location>
</feature>
<evidence type="ECO:0000256" key="3">
    <source>
        <dbReference type="ARBA" id="ARBA00022989"/>
    </source>
</evidence>
<comment type="subcellular location">
    <subcellularLocation>
        <location evidence="1">Membrane</location>
        <topology evidence="1">Multi-pass membrane protein</topology>
    </subcellularLocation>
</comment>
<feature type="transmembrane region" description="Helical" evidence="5">
    <location>
        <begin position="279"/>
        <end position="303"/>
    </location>
</feature>
<dbReference type="AlphaFoldDB" id="A0A7C1BCZ2"/>
<evidence type="ECO:0000256" key="5">
    <source>
        <dbReference type="SAM" id="Phobius"/>
    </source>
</evidence>
<keyword evidence="2 5" id="KW-0812">Transmembrane</keyword>
<evidence type="ECO:0000313" key="6">
    <source>
        <dbReference type="EMBL" id="HDM90950.1"/>
    </source>
</evidence>
<feature type="transmembrane region" description="Helical" evidence="5">
    <location>
        <begin position="155"/>
        <end position="174"/>
    </location>
</feature>
<gene>
    <name evidence="6" type="ORF">ENG67_07070</name>
</gene>
<evidence type="ECO:0000256" key="4">
    <source>
        <dbReference type="ARBA" id="ARBA00023136"/>
    </source>
</evidence>
<dbReference type="InterPro" id="IPR000537">
    <property type="entry name" value="UbiA_prenyltransferase"/>
</dbReference>
<protein>
    <recommendedName>
        <fullName evidence="7">Prenyltransferase</fullName>
    </recommendedName>
</protein>
<accession>A0A7C1BCZ2</accession>
<organism evidence="6">
    <name type="scientific">candidate division WOR-3 bacterium</name>
    <dbReference type="NCBI Taxonomy" id="2052148"/>
    <lineage>
        <taxon>Bacteria</taxon>
        <taxon>Bacteria division WOR-3</taxon>
    </lineage>
</organism>
<proteinExistence type="predicted"/>
<evidence type="ECO:0000256" key="1">
    <source>
        <dbReference type="ARBA" id="ARBA00004141"/>
    </source>
</evidence>
<dbReference type="GO" id="GO:0016020">
    <property type="term" value="C:membrane"/>
    <property type="evidence" value="ECO:0007669"/>
    <property type="project" value="UniProtKB-SubCell"/>
</dbReference>
<dbReference type="Proteomes" id="UP000885931">
    <property type="component" value="Unassembled WGS sequence"/>
</dbReference>
<dbReference type="Pfam" id="PF01040">
    <property type="entry name" value="UbiA"/>
    <property type="match status" value="1"/>
</dbReference>
<reference evidence="6" key="1">
    <citation type="journal article" date="2020" name="mSystems">
        <title>Genome- and Community-Level Interaction Insights into Carbon Utilization and Element Cycling Functions of Hydrothermarchaeota in Hydrothermal Sediment.</title>
        <authorList>
            <person name="Zhou Z."/>
            <person name="Liu Y."/>
            <person name="Xu W."/>
            <person name="Pan J."/>
            <person name="Luo Z.H."/>
            <person name="Li M."/>
        </authorList>
    </citation>
    <scope>NUCLEOTIDE SEQUENCE [LARGE SCALE GENOMIC DNA]</scope>
    <source>
        <strain evidence="6">HyVt-237</strain>
    </source>
</reference>
<feature type="transmembrane region" description="Helical" evidence="5">
    <location>
        <begin position="7"/>
        <end position="35"/>
    </location>
</feature>
<dbReference type="GO" id="GO:0016765">
    <property type="term" value="F:transferase activity, transferring alkyl or aryl (other than methyl) groups"/>
    <property type="evidence" value="ECO:0007669"/>
    <property type="project" value="InterPro"/>
</dbReference>
<keyword evidence="4 5" id="KW-0472">Membrane</keyword>
<feature type="transmembrane region" description="Helical" evidence="5">
    <location>
        <begin position="186"/>
        <end position="206"/>
    </location>
</feature>
<sequence length="321" mass="35221">MVAGIVIIFAVIAGILDYIALMRPSLLFPVWLFLFAGHYWAKRSPYLPPVTGLGLPFYIVFLSYSLAMASVYVINQIYDVESDRINRKLFLLPEGIIKIRDAALFAALLFLFSIAISFIPPVTGTYRVILLLSLLLGVLYSAKPFSLKDRPFLDMIANGIGYGVLNFLAGWVTVKPFEASALLHSLPYFLSVSAIFLNTTVADIPGDSAQGKRTTGVTLGRGPTTRLALIILILALFSALFLGDYLLASTALLSLPFFAKAALRGSVEDVKLSFRAGPALLALIYGIHYPQFLILLVLTTAYLKLYYKLRFGLSYPSLKGS</sequence>
<comment type="caution">
    <text evidence="6">The sequence shown here is derived from an EMBL/GenBank/DDBJ whole genome shotgun (WGS) entry which is preliminary data.</text>
</comment>
<dbReference type="InterPro" id="IPR044878">
    <property type="entry name" value="UbiA_sf"/>
</dbReference>
<dbReference type="Gene3D" id="1.10.357.140">
    <property type="entry name" value="UbiA prenyltransferase"/>
    <property type="match status" value="1"/>
</dbReference>
<feature type="transmembrane region" description="Helical" evidence="5">
    <location>
        <begin position="125"/>
        <end position="143"/>
    </location>
</feature>
<evidence type="ECO:0008006" key="7">
    <source>
        <dbReference type="Google" id="ProtNLM"/>
    </source>
</evidence>
<dbReference type="EMBL" id="DRBW01000257">
    <property type="protein sequence ID" value="HDM90950.1"/>
    <property type="molecule type" value="Genomic_DNA"/>
</dbReference>
<dbReference type="InterPro" id="IPR050475">
    <property type="entry name" value="Prenyltransferase_related"/>
</dbReference>